<comment type="similarity">
    <text evidence="2">Belongs to the UPF0299 family.</text>
</comment>
<evidence type="ECO:0000256" key="8">
    <source>
        <dbReference type="SAM" id="Phobius"/>
    </source>
</evidence>
<dbReference type="NCBIfam" id="NF002494">
    <property type="entry name" value="PRK01821.1"/>
    <property type="match status" value="1"/>
</dbReference>
<gene>
    <name evidence="9" type="ORF">FCN80_12730</name>
</gene>
<evidence type="ECO:0000313" key="10">
    <source>
        <dbReference type="Proteomes" id="UP000305202"/>
    </source>
</evidence>
<keyword evidence="4" id="KW-0997">Cell inner membrane</keyword>
<keyword evidence="7 8" id="KW-0472">Membrane</keyword>
<dbReference type="EMBL" id="SZPQ01000017">
    <property type="protein sequence ID" value="TKI05798.1"/>
    <property type="molecule type" value="Genomic_DNA"/>
</dbReference>
<dbReference type="InterPro" id="IPR005538">
    <property type="entry name" value="LrgA/CidA"/>
</dbReference>
<dbReference type="InterPro" id="IPR022957">
    <property type="entry name" value="Uncharacterised_UPF0299"/>
</dbReference>
<evidence type="ECO:0000256" key="4">
    <source>
        <dbReference type="ARBA" id="ARBA00022519"/>
    </source>
</evidence>
<keyword evidence="6 8" id="KW-1133">Transmembrane helix</keyword>
<dbReference type="PANTHER" id="PTHR33931:SF5">
    <property type="entry name" value="UPF0299 MEMBRANE PROTEIN YOHJ"/>
    <property type="match status" value="1"/>
</dbReference>
<reference evidence="9 10" key="1">
    <citation type="submission" date="2019-04" db="EMBL/GenBank/DDBJ databases">
        <authorList>
            <person name="Li M."/>
            <person name="Gao C."/>
        </authorList>
    </citation>
    <scope>NUCLEOTIDE SEQUENCE [LARGE SCALE GENOMIC DNA]</scope>
    <source>
        <strain evidence="9 10">BGMRC 2031</strain>
    </source>
</reference>
<name>A0ABY2SL14_9HYPH</name>
<feature type="transmembrane region" description="Helical" evidence="8">
    <location>
        <begin position="67"/>
        <end position="87"/>
    </location>
</feature>
<dbReference type="Proteomes" id="UP000305202">
    <property type="component" value="Unassembled WGS sequence"/>
</dbReference>
<keyword evidence="5 8" id="KW-0812">Transmembrane</keyword>
<keyword evidence="10" id="KW-1185">Reference proteome</keyword>
<dbReference type="RefSeq" id="WP_136990535.1">
    <property type="nucleotide sequence ID" value="NZ_SZPQ01000017.1"/>
</dbReference>
<feature type="transmembrane region" description="Helical" evidence="8">
    <location>
        <begin position="93"/>
        <end position="113"/>
    </location>
</feature>
<comment type="caution">
    <text evidence="9">The sequence shown here is derived from an EMBL/GenBank/DDBJ whole genome shotgun (WGS) entry which is preliminary data.</text>
</comment>
<comment type="subcellular location">
    <subcellularLocation>
        <location evidence="1">Cell inner membrane</location>
        <topology evidence="1">Multi-pass membrane protein</topology>
    </subcellularLocation>
</comment>
<proteinExistence type="inferred from homology"/>
<keyword evidence="3" id="KW-1003">Cell membrane</keyword>
<dbReference type="Pfam" id="PF03788">
    <property type="entry name" value="LrgA"/>
    <property type="match status" value="1"/>
</dbReference>
<sequence length="134" mass="15014">MRNMLLNGWALVRAFALIYLCLFIGNALSALLPITIPGSILGMLILFVLLSLQILPPLWLKPGCHLLIRYMALLFVPIGVGVMNYYHELSSQFGPIVVSCLVSTFIVMLVVGYSSHFIHRERPVVGRPHPREDE</sequence>
<evidence type="ECO:0000256" key="1">
    <source>
        <dbReference type="ARBA" id="ARBA00004429"/>
    </source>
</evidence>
<evidence type="ECO:0000313" key="9">
    <source>
        <dbReference type="EMBL" id="TKI05798.1"/>
    </source>
</evidence>
<accession>A0ABY2SL14</accession>
<evidence type="ECO:0000256" key="7">
    <source>
        <dbReference type="ARBA" id="ARBA00023136"/>
    </source>
</evidence>
<evidence type="ECO:0000256" key="5">
    <source>
        <dbReference type="ARBA" id="ARBA00022692"/>
    </source>
</evidence>
<evidence type="ECO:0000256" key="6">
    <source>
        <dbReference type="ARBA" id="ARBA00022989"/>
    </source>
</evidence>
<dbReference type="HAMAP" id="MF_01144">
    <property type="entry name" value="UPF0299"/>
    <property type="match status" value="1"/>
</dbReference>
<protein>
    <submittedName>
        <fullName evidence="9">Uncharacterized protein</fullName>
    </submittedName>
</protein>
<evidence type="ECO:0000256" key="2">
    <source>
        <dbReference type="ARBA" id="ARBA00006979"/>
    </source>
</evidence>
<organism evidence="9 10">
    <name type="scientific">Martelella alba</name>
    <dbReference type="NCBI Taxonomy" id="2590451"/>
    <lineage>
        <taxon>Bacteria</taxon>
        <taxon>Pseudomonadati</taxon>
        <taxon>Pseudomonadota</taxon>
        <taxon>Alphaproteobacteria</taxon>
        <taxon>Hyphomicrobiales</taxon>
        <taxon>Aurantimonadaceae</taxon>
        <taxon>Martelella</taxon>
    </lineage>
</organism>
<feature type="transmembrane region" description="Helical" evidence="8">
    <location>
        <begin position="39"/>
        <end position="60"/>
    </location>
</feature>
<dbReference type="PANTHER" id="PTHR33931">
    <property type="entry name" value="HOLIN-LIKE PROTEIN CIDA-RELATED"/>
    <property type="match status" value="1"/>
</dbReference>
<evidence type="ECO:0000256" key="3">
    <source>
        <dbReference type="ARBA" id="ARBA00022475"/>
    </source>
</evidence>